<evidence type="ECO:0000313" key="3">
    <source>
        <dbReference type="Proteomes" id="UP000427373"/>
    </source>
</evidence>
<dbReference type="GeneID" id="42800259"/>
<dbReference type="InterPro" id="IPR036388">
    <property type="entry name" value="WH-like_DNA-bd_sf"/>
</dbReference>
<keyword evidence="2" id="KW-0238">DNA-binding</keyword>
<dbReference type="KEGG" id="soh:D1869_03395"/>
<dbReference type="SUPFAM" id="SSF46785">
    <property type="entry name" value="Winged helix' DNA-binding domain"/>
    <property type="match status" value="1"/>
</dbReference>
<reference evidence="2 3" key="1">
    <citation type="submission" date="2019-10" db="EMBL/GenBank/DDBJ databases">
        <title>Genome Sequences from Six Type Strain Members of the Archaeal Family Sulfolobaceae: Acidianus ambivalens, Acidianus infernus, Metallosphaera prunae, Stygiolobus azoricus, Sulfolobus metallicus, and Sulfurisphaera ohwakuensis.</title>
        <authorList>
            <person name="Counts J.A."/>
            <person name="Kelly R.M."/>
        </authorList>
    </citation>
    <scope>NUCLEOTIDE SEQUENCE [LARGE SCALE GENOMIC DNA]</scope>
    <source>
        <strain evidence="2 3">TA-1</strain>
    </source>
</reference>
<evidence type="ECO:0000313" key="1">
    <source>
        <dbReference type="EMBL" id="MBB5254426.1"/>
    </source>
</evidence>
<dbReference type="EMBL" id="JACHFY010000015">
    <property type="protein sequence ID" value="MBB5254426.1"/>
    <property type="molecule type" value="Genomic_DNA"/>
</dbReference>
<dbReference type="InterPro" id="IPR036390">
    <property type="entry name" value="WH_DNA-bd_sf"/>
</dbReference>
<gene>
    <name evidence="2" type="ORF">D1869_03395</name>
    <name evidence="1" type="ORF">HNQ62_002200</name>
</gene>
<reference evidence="1 4" key="2">
    <citation type="submission" date="2020-08" db="EMBL/GenBank/DDBJ databases">
        <title>Genomic Encyclopedia of Type Strains, Phase IV (KMG-IV): sequencing the most valuable type-strain genomes for metagenomic binning, comparative biology and taxonomic classification.</title>
        <authorList>
            <person name="Goeker M."/>
        </authorList>
    </citation>
    <scope>NUCLEOTIDE SEQUENCE [LARGE SCALE GENOMIC DNA]</scope>
    <source>
        <strain evidence="1 4">DSM 12421</strain>
    </source>
</reference>
<protein>
    <submittedName>
        <fullName evidence="1">DNA-binding MarR family transcriptional regulator</fullName>
    </submittedName>
    <submittedName>
        <fullName evidence="2">Winged helix DNA-binding protein</fullName>
    </submittedName>
</protein>
<dbReference type="Gene3D" id="1.10.10.10">
    <property type="entry name" value="Winged helix-like DNA-binding domain superfamily/Winged helix DNA-binding domain"/>
    <property type="match status" value="1"/>
</dbReference>
<sequence length="78" mass="9115">MKRLSPSTKLVLEVISNRKIVKFKELKEITGLSTRTLRYALKELKEMGLIKVLPCLEDARERLYALTEIEECYKISKD</sequence>
<organism evidence="2 3">
    <name type="scientific">Sulfurisphaera ohwakuensis</name>
    <dbReference type="NCBI Taxonomy" id="69656"/>
    <lineage>
        <taxon>Archaea</taxon>
        <taxon>Thermoproteota</taxon>
        <taxon>Thermoprotei</taxon>
        <taxon>Sulfolobales</taxon>
        <taxon>Sulfolobaceae</taxon>
        <taxon>Sulfurisphaera</taxon>
    </lineage>
</organism>
<dbReference type="RefSeq" id="WP_156013911.1">
    <property type="nucleotide sequence ID" value="NZ_CP045484.1"/>
</dbReference>
<dbReference type="EMBL" id="CP045484">
    <property type="protein sequence ID" value="QGR16353.1"/>
    <property type="molecule type" value="Genomic_DNA"/>
</dbReference>
<name>A0A650CES1_SULOH</name>
<accession>A0A650CES1</accession>
<dbReference type="OrthoDB" id="350804at2157"/>
<evidence type="ECO:0000313" key="2">
    <source>
        <dbReference type="EMBL" id="QGR16353.1"/>
    </source>
</evidence>
<keyword evidence="3" id="KW-1185">Reference proteome</keyword>
<dbReference type="Proteomes" id="UP000582213">
    <property type="component" value="Unassembled WGS sequence"/>
</dbReference>
<dbReference type="Pfam" id="PF13412">
    <property type="entry name" value="HTH_24"/>
    <property type="match status" value="1"/>
</dbReference>
<dbReference type="Proteomes" id="UP000427373">
    <property type="component" value="Chromosome"/>
</dbReference>
<dbReference type="GO" id="GO:0003677">
    <property type="term" value="F:DNA binding"/>
    <property type="evidence" value="ECO:0007669"/>
    <property type="project" value="UniProtKB-KW"/>
</dbReference>
<evidence type="ECO:0000313" key="4">
    <source>
        <dbReference type="Proteomes" id="UP000582213"/>
    </source>
</evidence>
<dbReference type="AlphaFoldDB" id="A0A650CES1"/>
<proteinExistence type="predicted"/>
<dbReference type="GO" id="GO:0003700">
    <property type="term" value="F:DNA-binding transcription factor activity"/>
    <property type="evidence" value="ECO:0007669"/>
    <property type="project" value="InterPro"/>
</dbReference>